<dbReference type="InterPro" id="IPR036188">
    <property type="entry name" value="FAD/NAD-bd_sf"/>
</dbReference>
<evidence type="ECO:0000313" key="6">
    <source>
        <dbReference type="EMBL" id="SET25083.1"/>
    </source>
</evidence>
<evidence type="ECO:0000256" key="1">
    <source>
        <dbReference type="ARBA" id="ARBA00001974"/>
    </source>
</evidence>
<dbReference type="Gene3D" id="3.50.50.60">
    <property type="entry name" value="FAD/NAD(P)-binding domain"/>
    <property type="match status" value="2"/>
</dbReference>
<proteinExistence type="predicted"/>
<dbReference type="InterPro" id="IPR041575">
    <property type="entry name" value="Rubredoxin_C"/>
</dbReference>
<dbReference type="Pfam" id="PF07992">
    <property type="entry name" value="Pyr_redox_2"/>
    <property type="match status" value="1"/>
</dbReference>
<dbReference type="RefSeq" id="WP_092361164.1">
    <property type="nucleotide sequence ID" value="NZ_FOIM01000003.1"/>
</dbReference>
<gene>
    <name evidence="6" type="ORF">SAMN05216313_103246</name>
</gene>
<dbReference type="Pfam" id="PF18267">
    <property type="entry name" value="Rubredoxin_C"/>
    <property type="match status" value="1"/>
</dbReference>
<dbReference type="PANTHER" id="PTHR43429">
    <property type="entry name" value="PYRIDINE NUCLEOTIDE-DISULFIDE OXIDOREDUCTASE DOMAIN-CONTAINING"/>
    <property type="match status" value="1"/>
</dbReference>
<dbReference type="AlphaFoldDB" id="A0A1I0CZP2"/>
<dbReference type="InterPro" id="IPR050260">
    <property type="entry name" value="FAD-bd_OxRdtase"/>
</dbReference>
<dbReference type="GO" id="GO:0016491">
    <property type="term" value="F:oxidoreductase activity"/>
    <property type="evidence" value="ECO:0007669"/>
    <property type="project" value="InterPro"/>
</dbReference>
<dbReference type="InterPro" id="IPR023753">
    <property type="entry name" value="FAD/NAD-binding_dom"/>
</dbReference>
<dbReference type="SUPFAM" id="SSF51905">
    <property type="entry name" value="FAD/NAD(P)-binding domain"/>
    <property type="match status" value="1"/>
</dbReference>
<protein>
    <submittedName>
        <fullName evidence="6">NAD(P)H-dependent nitrate reductase diaphorase subunit</fullName>
    </submittedName>
</protein>
<name>A0A1I0CZP2_9FIRM</name>
<dbReference type="InterPro" id="IPR016156">
    <property type="entry name" value="FAD/NAD-linked_Rdtase_dimer_sf"/>
</dbReference>
<dbReference type="Gene3D" id="3.30.390.30">
    <property type="match status" value="1"/>
</dbReference>
<dbReference type="PRINTS" id="PR00368">
    <property type="entry name" value="FADPNR"/>
</dbReference>
<dbReference type="Proteomes" id="UP000198508">
    <property type="component" value="Unassembled WGS sequence"/>
</dbReference>
<organism evidence="6 7">
    <name type="scientific">Enterocloster lavalensis</name>
    <dbReference type="NCBI Taxonomy" id="460384"/>
    <lineage>
        <taxon>Bacteria</taxon>
        <taxon>Bacillati</taxon>
        <taxon>Bacillota</taxon>
        <taxon>Clostridia</taxon>
        <taxon>Lachnospirales</taxon>
        <taxon>Lachnospiraceae</taxon>
        <taxon>Enterocloster</taxon>
    </lineage>
</organism>
<evidence type="ECO:0000313" key="7">
    <source>
        <dbReference type="Proteomes" id="UP000198508"/>
    </source>
</evidence>
<evidence type="ECO:0000256" key="3">
    <source>
        <dbReference type="ARBA" id="ARBA00022827"/>
    </source>
</evidence>
<keyword evidence="2" id="KW-0285">Flavoprotein</keyword>
<dbReference type="EMBL" id="FOIM01000003">
    <property type="protein sequence ID" value="SET25083.1"/>
    <property type="molecule type" value="Genomic_DNA"/>
</dbReference>
<comment type="cofactor">
    <cofactor evidence="1">
        <name>FAD</name>
        <dbReference type="ChEBI" id="CHEBI:57692"/>
    </cofactor>
</comment>
<dbReference type="STRING" id="460384.SAMN05216313_103246"/>
<feature type="domain" description="FAD/NAD(P)-binding" evidence="4">
    <location>
        <begin position="2"/>
        <end position="291"/>
    </location>
</feature>
<evidence type="ECO:0000256" key="2">
    <source>
        <dbReference type="ARBA" id="ARBA00022630"/>
    </source>
</evidence>
<accession>A0A1I0CZP2</accession>
<reference evidence="7" key="1">
    <citation type="submission" date="2016-10" db="EMBL/GenBank/DDBJ databases">
        <authorList>
            <person name="Varghese N."/>
            <person name="Submissions S."/>
        </authorList>
    </citation>
    <scope>NUCLEOTIDE SEQUENCE [LARGE SCALE GENOMIC DNA]</scope>
    <source>
        <strain evidence="7">NLAE-zl-G277</strain>
    </source>
</reference>
<dbReference type="PANTHER" id="PTHR43429:SF3">
    <property type="entry name" value="NITRITE REDUCTASE [NAD(P)H]"/>
    <property type="match status" value="1"/>
</dbReference>
<sequence length="410" mass="44578">MRYVVLGASAAGVNGVRQLRKRCPEAEIVLVSKDQEIYSRCILHHLIGNLRTREQLCFAEADFAERYRVDWRKGVACTGVDTGKKEVALSDGTTVSYDKLLIATGSHTFLPPVKGLREAKGVYGFRDMEETETIMEAAKDAKHIVIMGGGLTGLDAVTGFIHMGRSVELVELADRLLVKQLDERAASVYQKALEAKGVKLHLGCALEEVRCGGDGRVVSLTLSGGGEIPCDLLVVTAGVRSNVEFLEGSGLELDSYGLVIDPQGRTNVADVYGAGDVTGRSPIWPAAVKQGMVAADNMAGIEAGMEDFFASKSTMNFLDIPTMSLGVPEKPDDTYEEIVEDTGDQYRKVIHKGGKIYGAILQGDLAYGGVLTQLIARKIDVSRVKKPLFSIDYSDFFHTGDNFEFYYEVT</sequence>
<keyword evidence="7" id="KW-1185">Reference proteome</keyword>
<evidence type="ECO:0000259" key="4">
    <source>
        <dbReference type="Pfam" id="PF07992"/>
    </source>
</evidence>
<evidence type="ECO:0000259" key="5">
    <source>
        <dbReference type="Pfam" id="PF18267"/>
    </source>
</evidence>
<keyword evidence="3" id="KW-0274">FAD</keyword>
<feature type="domain" description="NADH-rubredoxin oxidoreductase C-terminal" evidence="5">
    <location>
        <begin position="314"/>
        <end position="378"/>
    </location>
</feature>